<name>A0AAP0IBT1_9MAGN</name>
<evidence type="ECO:0000256" key="1">
    <source>
        <dbReference type="SAM" id="MobiDB-lite"/>
    </source>
</evidence>
<reference evidence="3 4" key="1">
    <citation type="submission" date="2024-01" db="EMBL/GenBank/DDBJ databases">
        <title>Genome assemblies of Stephania.</title>
        <authorList>
            <person name="Yang L."/>
        </authorList>
    </citation>
    <scope>NUCLEOTIDE SEQUENCE [LARGE SCALE GENOMIC DNA]</scope>
    <source>
        <strain evidence="3">JXDWG</strain>
        <tissue evidence="3">Leaf</tissue>
    </source>
</reference>
<sequence>MAAESRQREAMEELEGDNGAANRGHERGGGKRRRKWGQHGGGIGRNPHAAEKRGDHDRRTPAPEEKTTQRQRRRTTISSKVGATTLVSSACVAEAVSPDIVISGQRGANVSLPSIRDIVQNNEDDMMTGITVGNEIEIWMEDIRSISFSERVRKQIVEAMDSTIMVRLLSRTVSFRTMADRLKNMRNPTGRMMVTNAENGYFMVRFDLMDDCLSALLEGPWTILGHYLLVQPYYLEFDTREVVKAEASKVMVTREMPLLSLRSKTADPAVQIAGNQGNPVIGQSRFDVLATSDEGNIPNVSKSPTEPILATPNGKEIVNAISTPTQKANPKKTHKAKEVSVEIGPIV</sequence>
<feature type="compositionally biased region" description="Basic and acidic residues" evidence="1">
    <location>
        <begin position="1"/>
        <end position="11"/>
    </location>
</feature>
<gene>
    <name evidence="3" type="ORF">Scep_019767</name>
</gene>
<feature type="region of interest" description="Disordered" evidence="1">
    <location>
        <begin position="1"/>
        <end position="80"/>
    </location>
</feature>
<comment type="caution">
    <text evidence="3">The sequence shown here is derived from an EMBL/GenBank/DDBJ whole genome shotgun (WGS) entry which is preliminary data.</text>
</comment>
<evidence type="ECO:0000259" key="2">
    <source>
        <dbReference type="Pfam" id="PF14111"/>
    </source>
</evidence>
<proteinExistence type="predicted"/>
<protein>
    <recommendedName>
        <fullName evidence="2">DUF4283 domain-containing protein</fullName>
    </recommendedName>
</protein>
<dbReference type="AlphaFoldDB" id="A0AAP0IBT1"/>
<dbReference type="InterPro" id="IPR025558">
    <property type="entry name" value="DUF4283"/>
</dbReference>
<keyword evidence="4" id="KW-1185">Reference proteome</keyword>
<organism evidence="3 4">
    <name type="scientific">Stephania cephalantha</name>
    <dbReference type="NCBI Taxonomy" id="152367"/>
    <lineage>
        <taxon>Eukaryota</taxon>
        <taxon>Viridiplantae</taxon>
        <taxon>Streptophyta</taxon>
        <taxon>Embryophyta</taxon>
        <taxon>Tracheophyta</taxon>
        <taxon>Spermatophyta</taxon>
        <taxon>Magnoliopsida</taxon>
        <taxon>Ranunculales</taxon>
        <taxon>Menispermaceae</taxon>
        <taxon>Menispermoideae</taxon>
        <taxon>Cissampelideae</taxon>
        <taxon>Stephania</taxon>
    </lineage>
</organism>
<evidence type="ECO:0000313" key="3">
    <source>
        <dbReference type="EMBL" id="KAK9112248.1"/>
    </source>
</evidence>
<dbReference type="Pfam" id="PF14111">
    <property type="entry name" value="DUF4283"/>
    <property type="match status" value="1"/>
</dbReference>
<dbReference type="EMBL" id="JBBNAG010000008">
    <property type="protein sequence ID" value="KAK9112248.1"/>
    <property type="molecule type" value="Genomic_DNA"/>
</dbReference>
<evidence type="ECO:0000313" key="4">
    <source>
        <dbReference type="Proteomes" id="UP001419268"/>
    </source>
</evidence>
<feature type="compositionally biased region" description="Basic and acidic residues" evidence="1">
    <location>
        <begin position="48"/>
        <end position="68"/>
    </location>
</feature>
<accession>A0AAP0IBT1</accession>
<dbReference type="Proteomes" id="UP001419268">
    <property type="component" value="Unassembled WGS sequence"/>
</dbReference>
<feature type="domain" description="DUF4283" evidence="2">
    <location>
        <begin position="159"/>
        <end position="239"/>
    </location>
</feature>